<evidence type="ECO:0000313" key="1">
    <source>
        <dbReference type="EMBL" id="HHL42109.1"/>
    </source>
</evidence>
<name>A0A7C5LT20_9PROT</name>
<dbReference type="AlphaFoldDB" id="A0A7C5LT20"/>
<reference evidence="1" key="1">
    <citation type="journal article" date="2020" name="mSystems">
        <title>Genome- and Community-Level Interaction Insights into Carbon Utilization and Element Cycling Functions of Hydrothermarchaeota in Hydrothermal Sediment.</title>
        <authorList>
            <person name="Zhou Z."/>
            <person name="Liu Y."/>
            <person name="Xu W."/>
            <person name="Pan J."/>
            <person name="Luo Z.H."/>
            <person name="Li M."/>
        </authorList>
    </citation>
    <scope>NUCLEOTIDE SEQUENCE [LARGE SCALE GENOMIC DNA]</scope>
    <source>
        <strain evidence="1">HyVt-485</strain>
    </source>
</reference>
<protein>
    <submittedName>
        <fullName evidence="1">DUF3168 domain-containing protein</fullName>
    </submittedName>
</protein>
<dbReference type="EMBL" id="DRMJ01000035">
    <property type="protein sequence ID" value="HHL42109.1"/>
    <property type="molecule type" value="Genomic_DNA"/>
</dbReference>
<sequence>MRGGRTMSAQDHTIFVAKALHSILSESLAVQSVLGAPPRLYDNAPEDPVYPYLSYGAMRSEDIGGDIRPLYAHNLSLHIWSHYGGRAEIINAIAAVSGALEGIIYTSGSAQIRSVRVVYSDHFRGPNGRTLHGLIRLNIITEPTE</sequence>
<dbReference type="InterPro" id="IPR053745">
    <property type="entry name" value="Viral_Tail_Comp_sf"/>
</dbReference>
<proteinExistence type="predicted"/>
<dbReference type="Gene3D" id="3.30.2000.30">
    <property type="match status" value="1"/>
</dbReference>
<gene>
    <name evidence="1" type="ORF">ENJ42_00695</name>
</gene>
<accession>A0A7C5LT20</accession>
<dbReference type="InterPro" id="IPR021508">
    <property type="entry name" value="Gp17-like"/>
</dbReference>
<dbReference type="Proteomes" id="UP000885830">
    <property type="component" value="Unassembled WGS sequence"/>
</dbReference>
<comment type="caution">
    <text evidence="1">The sequence shown here is derived from an EMBL/GenBank/DDBJ whole genome shotgun (WGS) entry which is preliminary data.</text>
</comment>
<dbReference type="Pfam" id="PF11367">
    <property type="entry name" value="Tail_completion_gp17"/>
    <property type="match status" value="1"/>
</dbReference>
<organism evidence="1">
    <name type="scientific">Hellea balneolensis</name>
    <dbReference type="NCBI Taxonomy" id="287478"/>
    <lineage>
        <taxon>Bacteria</taxon>
        <taxon>Pseudomonadati</taxon>
        <taxon>Pseudomonadota</taxon>
        <taxon>Alphaproteobacteria</taxon>
        <taxon>Maricaulales</taxon>
        <taxon>Robiginitomaculaceae</taxon>
        <taxon>Hellea</taxon>
    </lineage>
</organism>